<dbReference type="Pfam" id="PF00083">
    <property type="entry name" value="Sugar_tr"/>
    <property type="match status" value="1"/>
</dbReference>
<dbReference type="InterPro" id="IPR036259">
    <property type="entry name" value="MFS_trans_sf"/>
</dbReference>
<evidence type="ECO:0000256" key="6">
    <source>
        <dbReference type="ARBA" id="ARBA00023136"/>
    </source>
</evidence>
<evidence type="ECO:0000256" key="3">
    <source>
        <dbReference type="ARBA" id="ARBA00022448"/>
    </source>
</evidence>
<evidence type="ECO:0000256" key="1">
    <source>
        <dbReference type="ARBA" id="ARBA00004141"/>
    </source>
</evidence>
<feature type="region of interest" description="Disordered" evidence="7">
    <location>
        <begin position="372"/>
        <end position="396"/>
    </location>
</feature>
<feature type="domain" description="Major facilitator superfamily (MFS) profile" evidence="9">
    <location>
        <begin position="12"/>
        <end position="396"/>
    </location>
</feature>
<comment type="caution">
    <text evidence="10">The sequence shown here is derived from an EMBL/GenBank/DDBJ whole genome shotgun (WGS) entry which is preliminary data.</text>
</comment>
<keyword evidence="6 8" id="KW-0472">Membrane</keyword>
<feature type="transmembrane region" description="Helical" evidence="8">
    <location>
        <begin position="56"/>
        <end position="76"/>
    </location>
</feature>
<keyword evidence="4 8" id="KW-0812">Transmembrane</keyword>
<comment type="subcellular location">
    <subcellularLocation>
        <location evidence="1">Membrane</location>
        <topology evidence="1">Multi-pass membrane protein</topology>
    </subcellularLocation>
</comment>
<sequence>MSRLGTFRAVYLVALCCVGSFLFAYDTGIIGGILTFEGFQEDFRYGPAQKASVGSNSTSLLQAGAFFSCFFIWPFTAKYGRRWSIILASAIFCAGAIVQTINTHSLAAFYVARVVSGVGVGMATVVIPMYSAEMAPKNIRGMLGSMFQFFFTMGVMTSYFVDYGVSKHVKASTRQWQIPVGLQLVFAAVGAGQNNLLITGFFGLVKVVSCLFYLLFLVERIGRRGSLLGGAFLMGTYMLIIACLTATHPPKSVDQGLTSTAIASMTMIYLEAMSYNISWGPAPWVYMGEIFPSRIREAGIAIGTSTQWLFNFVFSQATPHAVQNLGWKTFLMFCIFNWALVLFVWFFIKETKGKSLEEMDALFSRKIIGSDPENSLEKQSKYGDATRVPQDIDRKE</sequence>
<evidence type="ECO:0000256" key="7">
    <source>
        <dbReference type="SAM" id="MobiDB-lite"/>
    </source>
</evidence>
<organism evidence="10 11">
    <name type="scientific">Colletotrichum liriopes</name>
    <dbReference type="NCBI Taxonomy" id="708192"/>
    <lineage>
        <taxon>Eukaryota</taxon>
        <taxon>Fungi</taxon>
        <taxon>Dikarya</taxon>
        <taxon>Ascomycota</taxon>
        <taxon>Pezizomycotina</taxon>
        <taxon>Sordariomycetes</taxon>
        <taxon>Hypocreomycetidae</taxon>
        <taxon>Glomerellales</taxon>
        <taxon>Glomerellaceae</taxon>
        <taxon>Colletotrichum</taxon>
        <taxon>Colletotrichum spaethianum species complex</taxon>
    </lineage>
</organism>
<evidence type="ECO:0000313" key="11">
    <source>
        <dbReference type="Proteomes" id="UP001055172"/>
    </source>
</evidence>
<dbReference type="Gene3D" id="1.20.1250.20">
    <property type="entry name" value="MFS general substrate transporter like domains"/>
    <property type="match status" value="2"/>
</dbReference>
<dbReference type="AlphaFoldDB" id="A0AA37GTU7"/>
<accession>A0AA37GTU7</accession>
<feature type="transmembrane region" description="Helical" evidence="8">
    <location>
        <begin position="196"/>
        <end position="218"/>
    </location>
</feature>
<dbReference type="PROSITE" id="PS00217">
    <property type="entry name" value="SUGAR_TRANSPORT_2"/>
    <property type="match status" value="1"/>
</dbReference>
<dbReference type="InterPro" id="IPR050360">
    <property type="entry name" value="MFS_Sugar_Transporters"/>
</dbReference>
<dbReference type="GO" id="GO:0005351">
    <property type="term" value="F:carbohydrate:proton symporter activity"/>
    <property type="evidence" value="ECO:0007669"/>
    <property type="project" value="TreeGrafter"/>
</dbReference>
<dbReference type="InterPro" id="IPR005829">
    <property type="entry name" value="Sugar_transporter_CS"/>
</dbReference>
<reference evidence="10 11" key="1">
    <citation type="submission" date="2021-07" db="EMBL/GenBank/DDBJ databases">
        <title>Genome data of Colletotrichum spaethianum.</title>
        <authorList>
            <person name="Utami Y.D."/>
            <person name="Hiruma K."/>
        </authorList>
    </citation>
    <scope>NUCLEOTIDE SEQUENCE [LARGE SCALE GENOMIC DNA]</scope>
    <source>
        <strain evidence="10 11">MAFF 242679</strain>
    </source>
</reference>
<dbReference type="GO" id="GO:0016020">
    <property type="term" value="C:membrane"/>
    <property type="evidence" value="ECO:0007669"/>
    <property type="project" value="UniProtKB-SubCell"/>
</dbReference>
<evidence type="ECO:0000259" key="9">
    <source>
        <dbReference type="PROSITE" id="PS50850"/>
    </source>
</evidence>
<dbReference type="InterPro" id="IPR003663">
    <property type="entry name" value="Sugar/inositol_transpt"/>
</dbReference>
<dbReference type="PROSITE" id="PS00216">
    <property type="entry name" value="SUGAR_TRANSPORT_1"/>
    <property type="match status" value="1"/>
</dbReference>
<feature type="transmembrane region" description="Helical" evidence="8">
    <location>
        <begin position="12"/>
        <end position="36"/>
    </location>
</feature>
<dbReference type="InterPro" id="IPR005828">
    <property type="entry name" value="MFS_sugar_transport-like"/>
</dbReference>
<dbReference type="EMBL" id="BPPX01000025">
    <property type="protein sequence ID" value="GJC87125.1"/>
    <property type="molecule type" value="Genomic_DNA"/>
</dbReference>
<evidence type="ECO:0000313" key="10">
    <source>
        <dbReference type="EMBL" id="GJC87125.1"/>
    </source>
</evidence>
<evidence type="ECO:0000256" key="8">
    <source>
        <dbReference type="SAM" id="Phobius"/>
    </source>
</evidence>
<keyword evidence="5 8" id="KW-1133">Transmembrane helix</keyword>
<dbReference type="PRINTS" id="PR00171">
    <property type="entry name" value="SUGRTRNSPORT"/>
</dbReference>
<name>A0AA37GTU7_9PEZI</name>
<feature type="transmembrane region" description="Helical" evidence="8">
    <location>
        <begin position="329"/>
        <end position="348"/>
    </location>
</feature>
<feature type="transmembrane region" description="Helical" evidence="8">
    <location>
        <begin position="107"/>
        <end position="130"/>
    </location>
</feature>
<feature type="transmembrane region" description="Helical" evidence="8">
    <location>
        <begin position="83"/>
        <end position="101"/>
    </location>
</feature>
<dbReference type="SUPFAM" id="SSF103473">
    <property type="entry name" value="MFS general substrate transporter"/>
    <property type="match status" value="1"/>
</dbReference>
<protein>
    <submittedName>
        <fullName evidence="10">Quinate permease</fullName>
    </submittedName>
</protein>
<evidence type="ECO:0000256" key="2">
    <source>
        <dbReference type="ARBA" id="ARBA00010992"/>
    </source>
</evidence>
<feature type="transmembrane region" description="Helical" evidence="8">
    <location>
        <begin position="225"/>
        <end position="247"/>
    </location>
</feature>
<dbReference type="PROSITE" id="PS50850">
    <property type="entry name" value="MFS"/>
    <property type="match status" value="1"/>
</dbReference>
<gene>
    <name evidence="10" type="ORF">ColLi_09963</name>
</gene>
<keyword evidence="11" id="KW-1185">Reference proteome</keyword>
<evidence type="ECO:0000256" key="4">
    <source>
        <dbReference type="ARBA" id="ARBA00022692"/>
    </source>
</evidence>
<comment type="similarity">
    <text evidence="2">Belongs to the major facilitator superfamily. Sugar transporter (TC 2.A.1.1) family.</text>
</comment>
<keyword evidence="3" id="KW-0813">Transport</keyword>
<dbReference type="InterPro" id="IPR020846">
    <property type="entry name" value="MFS_dom"/>
</dbReference>
<feature type="transmembrane region" description="Helical" evidence="8">
    <location>
        <begin position="142"/>
        <end position="161"/>
    </location>
</feature>
<proteinExistence type="inferred from homology"/>
<dbReference type="PANTHER" id="PTHR48022">
    <property type="entry name" value="PLASTIDIC GLUCOSE TRANSPORTER 4"/>
    <property type="match status" value="1"/>
</dbReference>
<dbReference type="PANTHER" id="PTHR48022:SF4">
    <property type="entry name" value="MAJOR FACILITATOR SUPERFAMILY (MFS) PROFILE DOMAIN-CONTAINING PROTEIN-RELATED"/>
    <property type="match status" value="1"/>
</dbReference>
<evidence type="ECO:0000256" key="5">
    <source>
        <dbReference type="ARBA" id="ARBA00022989"/>
    </source>
</evidence>
<dbReference type="Proteomes" id="UP001055172">
    <property type="component" value="Unassembled WGS sequence"/>
</dbReference>